<gene>
    <name evidence="1" type="ORF">FPZ45_15745</name>
</gene>
<reference evidence="1 2" key="1">
    <citation type="submission" date="2019-07" db="EMBL/GenBank/DDBJ databases">
        <authorList>
            <person name="Kim J."/>
        </authorList>
    </citation>
    <scope>NUCLEOTIDE SEQUENCE [LARGE SCALE GENOMIC DNA]</scope>
    <source>
        <strain evidence="1 2">G13</strain>
    </source>
</reference>
<name>A0A559JFV5_9BACL</name>
<dbReference type="EMBL" id="VNJJ01000008">
    <property type="protein sequence ID" value="TVX98747.1"/>
    <property type="molecule type" value="Genomic_DNA"/>
</dbReference>
<comment type="caution">
    <text evidence="1">The sequence shown here is derived from an EMBL/GenBank/DDBJ whole genome shotgun (WGS) entry which is preliminary data.</text>
</comment>
<keyword evidence="2" id="KW-1185">Reference proteome</keyword>
<evidence type="ECO:0000313" key="2">
    <source>
        <dbReference type="Proteomes" id="UP000316330"/>
    </source>
</evidence>
<dbReference type="AlphaFoldDB" id="A0A559JFV5"/>
<proteinExistence type="predicted"/>
<protein>
    <submittedName>
        <fullName evidence="1">YolD-like family protein</fullName>
    </submittedName>
</protein>
<sequence>MNSESRPELDPQEWEGILRVLLESFGMQTVAQFRLYDPYEDCAAIGVVERVDPYTRTFTIDGERFKMSDIIGAEALEK</sequence>
<dbReference type="Pfam" id="PF08863">
    <property type="entry name" value="YolD"/>
    <property type="match status" value="1"/>
</dbReference>
<accession>A0A559JFV5</accession>
<dbReference type="RefSeq" id="WP_144703690.1">
    <property type="nucleotide sequence ID" value="NZ_VNJJ01000008.1"/>
</dbReference>
<organism evidence="1 2">
    <name type="scientific">Cohnella terricola</name>
    <dbReference type="NCBI Taxonomy" id="1289167"/>
    <lineage>
        <taxon>Bacteria</taxon>
        <taxon>Bacillati</taxon>
        <taxon>Bacillota</taxon>
        <taxon>Bacilli</taxon>
        <taxon>Bacillales</taxon>
        <taxon>Paenibacillaceae</taxon>
        <taxon>Cohnella</taxon>
    </lineage>
</organism>
<dbReference type="Proteomes" id="UP000316330">
    <property type="component" value="Unassembled WGS sequence"/>
</dbReference>
<evidence type="ECO:0000313" key="1">
    <source>
        <dbReference type="EMBL" id="TVX98747.1"/>
    </source>
</evidence>
<dbReference type="OrthoDB" id="2376882at2"/>
<dbReference type="InterPro" id="IPR014962">
    <property type="entry name" value="YolD"/>
</dbReference>